<gene>
    <name evidence="21" type="ORF">PENDEC_c005G01815</name>
</gene>
<dbReference type="GO" id="GO:0005576">
    <property type="term" value="C:extracellular region"/>
    <property type="evidence" value="ECO:0007669"/>
    <property type="project" value="UniProtKB-SubCell"/>
</dbReference>
<dbReference type="EMBL" id="MDYL01000005">
    <property type="protein sequence ID" value="OQD76138.1"/>
    <property type="molecule type" value="Genomic_DNA"/>
</dbReference>
<evidence type="ECO:0000256" key="11">
    <source>
        <dbReference type="ARBA" id="ARBA00023277"/>
    </source>
</evidence>
<dbReference type="InterPro" id="IPR036962">
    <property type="entry name" value="Glyco_hydro_3_N_sf"/>
</dbReference>
<dbReference type="GO" id="GO:0030245">
    <property type="term" value="P:cellulose catabolic process"/>
    <property type="evidence" value="ECO:0007669"/>
    <property type="project" value="UniProtKB-KW"/>
</dbReference>
<keyword evidence="22" id="KW-1185">Reference proteome</keyword>
<organism evidence="21 22">
    <name type="scientific">Penicillium decumbens</name>
    <dbReference type="NCBI Taxonomy" id="69771"/>
    <lineage>
        <taxon>Eukaryota</taxon>
        <taxon>Fungi</taxon>
        <taxon>Dikarya</taxon>
        <taxon>Ascomycota</taxon>
        <taxon>Pezizomycotina</taxon>
        <taxon>Eurotiomycetes</taxon>
        <taxon>Eurotiomycetidae</taxon>
        <taxon>Eurotiales</taxon>
        <taxon>Aspergillaceae</taxon>
        <taxon>Penicillium</taxon>
    </lineage>
</organism>
<comment type="function">
    <text evidence="14">Beta-glucosidases are one of a number of cellulolytic enzymes involved in the degradation of cellulosic biomass. Catalyzes the last step releasing glucose from the inhibitory cellobiose.</text>
</comment>
<dbReference type="Proteomes" id="UP000191522">
    <property type="component" value="Unassembled WGS sequence"/>
</dbReference>
<dbReference type="InterPro" id="IPR001764">
    <property type="entry name" value="Glyco_hydro_3_N"/>
</dbReference>
<evidence type="ECO:0000256" key="6">
    <source>
        <dbReference type="ARBA" id="ARBA00022525"/>
    </source>
</evidence>
<evidence type="ECO:0000256" key="12">
    <source>
        <dbReference type="ARBA" id="ARBA00023295"/>
    </source>
</evidence>
<dbReference type="SUPFAM" id="SSF51445">
    <property type="entry name" value="(Trans)glycosidases"/>
    <property type="match status" value="1"/>
</dbReference>
<dbReference type="AlphaFoldDB" id="A0A1V6PGI3"/>
<keyword evidence="7 19" id="KW-0732">Signal</keyword>
<protein>
    <recommendedName>
        <fullName evidence="15">Probable beta-glucosidase L</fullName>
        <ecNumber evidence="5">3.2.1.21</ecNumber>
    </recommendedName>
    <alternativeName>
        <fullName evidence="16">Beta-D-glucoside glucohydrolase L</fullName>
    </alternativeName>
    <alternativeName>
        <fullName evidence="17">Cellobiase L</fullName>
    </alternativeName>
    <alternativeName>
        <fullName evidence="18">Gentiobiase L</fullName>
    </alternativeName>
</protein>
<dbReference type="OMA" id="MTDWNAQ"/>
<comment type="catalytic activity">
    <reaction evidence="1">
        <text>Hydrolysis of terminal, non-reducing beta-D-glucosyl residues with release of beta-D-glucose.</text>
        <dbReference type="EC" id="3.2.1.21"/>
    </reaction>
</comment>
<evidence type="ECO:0000313" key="21">
    <source>
        <dbReference type="EMBL" id="OQD76138.1"/>
    </source>
</evidence>
<evidence type="ECO:0000256" key="8">
    <source>
        <dbReference type="ARBA" id="ARBA00022801"/>
    </source>
</evidence>
<evidence type="ECO:0000256" key="14">
    <source>
        <dbReference type="ARBA" id="ARBA00024983"/>
    </source>
</evidence>
<dbReference type="PANTHER" id="PTHR42715">
    <property type="entry name" value="BETA-GLUCOSIDASE"/>
    <property type="match status" value="1"/>
</dbReference>
<dbReference type="PANTHER" id="PTHR42715:SF28">
    <property type="entry name" value="BETA-GLUCOSIDASE L-RELATED"/>
    <property type="match status" value="1"/>
</dbReference>
<dbReference type="InterPro" id="IPR026891">
    <property type="entry name" value="Fn3-like"/>
</dbReference>
<comment type="similarity">
    <text evidence="4">Belongs to the glycosyl hydrolase 3 family.</text>
</comment>
<dbReference type="PRINTS" id="PR00133">
    <property type="entry name" value="GLHYDRLASE3"/>
</dbReference>
<dbReference type="FunFam" id="2.60.40.10:FF:000757">
    <property type="entry name" value="Beta-glucosidase G"/>
    <property type="match status" value="1"/>
</dbReference>
<dbReference type="InterPro" id="IPR013783">
    <property type="entry name" value="Ig-like_fold"/>
</dbReference>
<accession>A0A1V6PGI3</accession>
<evidence type="ECO:0000256" key="17">
    <source>
        <dbReference type="ARBA" id="ARBA00041588"/>
    </source>
</evidence>
<keyword evidence="13" id="KW-0624">Polysaccharide degradation</keyword>
<feature type="chain" id="PRO_5013161697" description="Probable beta-glucosidase L" evidence="19">
    <location>
        <begin position="18"/>
        <end position="748"/>
    </location>
</feature>
<comment type="pathway">
    <text evidence="3">Glycan metabolism; cellulose degradation.</text>
</comment>
<evidence type="ECO:0000256" key="5">
    <source>
        <dbReference type="ARBA" id="ARBA00012744"/>
    </source>
</evidence>
<comment type="subcellular location">
    <subcellularLocation>
        <location evidence="2">Secreted</location>
    </subcellularLocation>
</comment>
<evidence type="ECO:0000256" key="15">
    <source>
        <dbReference type="ARBA" id="ARBA00039570"/>
    </source>
</evidence>
<reference evidence="22" key="1">
    <citation type="journal article" date="2017" name="Nat. Microbiol.">
        <title>Global analysis of biosynthetic gene clusters reveals vast potential of secondary metabolite production in Penicillium species.</title>
        <authorList>
            <person name="Nielsen J.C."/>
            <person name="Grijseels S."/>
            <person name="Prigent S."/>
            <person name="Ji B."/>
            <person name="Dainat J."/>
            <person name="Nielsen K.F."/>
            <person name="Frisvad J.C."/>
            <person name="Workman M."/>
            <person name="Nielsen J."/>
        </authorList>
    </citation>
    <scope>NUCLEOTIDE SEQUENCE [LARGE SCALE GENOMIC DNA]</scope>
    <source>
        <strain evidence="22">IBT 11843</strain>
    </source>
</reference>
<evidence type="ECO:0000256" key="7">
    <source>
        <dbReference type="ARBA" id="ARBA00022729"/>
    </source>
</evidence>
<keyword evidence="8" id="KW-0378">Hydrolase</keyword>
<evidence type="ECO:0000256" key="18">
    <source>
        <dbReference type="ARBA" id="ARBA00041804"/>
    </source>
</evidence>
<feature type="domain" description="Fibronectin type III-like" evidence="20">
    <location>
        <begin position="654"/>
        <end position="724"/>
    </location>
</feature>
<evidence type="ECO:0000256" key="2">
    <source>
        <dbReference type="ARBA" id="ARBA00004613"/>
    </source>
</evidence>
<dbReference type="InterPro" id="IPR017853">
    <property type="entry name" value="GH"/>
</dbReference>
<dbReference type="Gene3D" id="3.40.50.1700">
    <property type="entry name" value="Glycoside hydrolase family 3 C-terminal domain"/>
    <property type="match status" value="1"/>
</dbReference>
<evidence type="ECO:0000256" key="13">
    <source>
        <dbReference type="ARBA" id="ARBA00023326"/>
    </source>
</evidence>
<proteinExistence type="inferred from homology"/>
<evidence type="ECO:0000256" key="3">
    <source>
        <dbReference type="ARBA" id="ARBA00004987"/>
    </source>
</evidence>
<dbReference type="STRING" id="69771.A0A1V6PGI3"/>
<evidence type="ECO:0000256" key="19">
    <source>
        <dbReference type="SAM" id="SignalP"/>
    </source>
</evidence>
<dbReference type="InterPro" id="IPR050288">
    <property type="entry name" value="Cellulose_deg_GH3"/>
</dbReference>
<dbReference type="FunFam" id="3.20.20.300:FF:000002">
    <property type="entry name" value="Probable beta-glucosidase"/>
    <property type="match status" value="1"/>
</dbReference>
<dbReference type="Pfam" id="PF00933">
    <property type="entry name" value="Glyco_hydro_3"/>
    <property type="match status" value="1"/>
</dbReference>
<evidence type="ECO:0000256" key="4">
    <source>
        <dbReference type="ARBA" id="ARBA00005336"/>
    </source>
</evidence>
<evidence type="ECO:0000256" key="9">
    <source>
        <dbReference type="ARBA" id="ARBA00023001"/>
    </source>
</evidence>
<dbReference type="OrthoDB" id="416222at2759"/>
<keyword evidence="10" id="KW-0325">Glycoprotein</keyword>
<evidence type="ECO:0000256" key="1">
    <source>
        <dbReference type="ARBA" id="ARBA00000448"/>
    </source>
</evidence>
<dbReference type="SMART" id="SM01217">
    <property type="entry name" value="Fn3_like"/>
    <property type="match status" value="1"/>
</dbReference>
<dbReference type="Pfam" id="PF14310">
    <property type="entry name" value="Fn3-like"/>
    <property type="match status" value="1"/>
</dbReference>
<comment type="caution">
    <text evidence="21">The sequence shown here is derived from an EMBL/GenBank/DDBJ whole genome shotgun (WGS) entry which is preliminary data.</text>
</comment>
<dbReference type="SUPFAM" id="SSF52279">
    <property type="entry name" value="Beta-D-glucan exohydrolase, C-terminal domain"/>
    <property type="match status" value="1"/>
</dbReference>
<dbReference type="Pfam" id="PF01915">
    <property type="entry name" value="Glyco_hydro_3_C"/>
    <property type="match status" value="1"/>
</dbReference>
<evidence type="ECO:0000259" key="20">
    <source>
        <dbReference type="SMART" id="SM01217"/>
    </source>
</evidence>
<dbReference type="InterPro" id="IPR036881">
    <property type="entry name" value="Glyco_hydro_3_C_sf"/>
</dbReference>
<dbReference type="InterPro" id="IPR002772">
    <property type="entry name" value="Glyco_hydro_3_C"/>
</dbReference>
<keyword evidence="12" id="KW-0326">Glycosidase</keyword>
<keyword evidence="9" id="KW-0136">Cellulose degradation</keyword>
<dbReference type="GO" id="GO:0008422">
    <property type="term" value="F:beta-glucosidase activity"/>
    <property type="evidence" value="ECO:0007669"/>
    <property type="project" value="UniProtKB-EC"/>
</dbReference>
<feature type="signal peptide" evidence="19">
    <location>
        <begin position="1"/>
        <end position="17"/>
    </location>
</feature>
<dbReference type="FunFam" id="3.40.50.1700:FF:000003">
    <property type="entry name" value="Probable beta-glucosidase"/>
    <property type="match status" value="1"/>
</dbReference>
<keyword evidence="6" id="KW-0964">Secreted</keyword>
<dbReference type="EC" id="3.2.1.21" evidence="5"/>
<evidence type="ECO:0000256" key="10">
    <source>
        <dbReference type="ARBA" id="ARBA00023180"/>
    </source>
</evidence>
<dbReference type="Gene3D" id="2.60.40.10">
    <property type="entry name" value="Immunoglobulins"/>
    <property type="match status" value="1"/>
</dbReference>
<keyword evidence="11" id="KW-0119">Carbohydrate metabolism</keyword>
<evidence type="ECO:0000256" key="16">
    <source>
        <dbReference type="ARBA" id="ARBA00041281"/>
    </source>
</evidence>
<evidence type="ECO:0000313" key="22">
    <source>
        <dbReference type="Proteomes" id="UP000191522"/>
    </source>
</evidence>
<name>A0A1V6PGI3_PENDC</name>
<sequence length="748" mass="79548">MQHVLFSVLATATAVQAYGLGSAGWDAAYSRARAALHKLNQTEKVGIVTGVTWEGGPCVGNTYSVESIGYPSLCLQDSPLGIRFANPVTAFPAGINAGATWDRSLMYARGAAMGAEAKGLGVNVQLGPVAGPLGKNPDGGRLWEGFSVDPYLSGVAMEETIQGMQDSGVQACAKHWLGNEQEHNRETISSNIGDRAAHELYVWPFMNAVKANVASVMCSYNKVNETWSCESDAVLNKLMKTELGFRGYIMSDWNAQHTTVDSALAGLDMTMPGSDFNSPPGSIFWGSNLLKAIADGLVPQSRLDDMVTRILAAWYLVGQDKGYPGVSFTSWNGGKASVDVTDGHAAVVRSIARDSIVLLKNEEHALPLRRPKSLAVIGSDSIVNPDGANACSDRGCDNGTLAMGWGSGTAQFPYLVGPLQAILGQSERTGTKVVQSTTDDIAAAASAAAAAETAMVFINSDSGEGYITVEGNSGDRNNLDPWHDGNDLVKAVTAVNKNVIVVVHSVGPVILETILAQPSVKAIVWAGLPGQESGNALTDVLYGAVSPSGKLPYTIAKQRSDYGTGWVNAEVDDFKEGIFVDYRHFDENGLVPRYEFGYGLSYTTFDYSSIGIHVFATAGASTGVVVPGGPSDLFESVGTITAQVRNGGAVAGAEVAQLYIGLPDSAPWTPPKQLRGFQKLQLQPKQSGLVSFALTRRDLSYWNVQMQKWVVPSGTFHVYVGSSSRDIRLRGAFSVRESWWPSIPSGQI</sequence>
<dbReference type="Gene3D" id="3.20.20.300">
    <property type="entry name" value="Glycoside hydrolase, family 3, N-terminal domain"/>
    <property type="match status" value="1"/>
</dbReference>